<proteinExistence type="inferred from homology"/>
<evidence type="ECO:0000313" key="10">
    <source>
        <dbReference type="Proteomes" id="UP001597079"/>
    </source>
</evidence>
<comment type="caution">
    <text evidence="9">The sequence shown here is derived from an EMBL/GenBank/DDBJ whole genome shotgun (WGS) entry which is preliminary data.</text>
</comment>
<dbReference type="InterPro" id="IPR042094">
    <property type="entry name" value="T2SS_GspF_sf"/>
</dbReference>
<comment type="similarity">
    <text evidence="2">Belongs to the GSP F family.</text>
</comment>
<dbReference type="PANTHER" id="PTHR30012">
    <property type="entry name" value="GENERAL SECRETION PATHWAY PROTEIN"/>
    <property type="match status" value="1"/>
</dbReference>
<dbReference type="InterPro" id="IPR018076">
    <property type="entry name" value="T2SS_GspF_dom"/>
</dbReference>
<dbReference type="RefSeq" id="WP_377942876.1">
    <property type="nucleotide sequence ID" value="NZ_JBHUCX010000024.1"/>
</dbReference>
<comment type="subcellular location">
    <subcellularLocation>
        <location evidence="1">Cell membrane</location>
        <topology evidence="1">Multi-pass membrane protein</topology>
    </subcellularLocation>
</comment>
<sequence>MPFGGKSAKLSPQQGKMLFKRFVQLIKRMRQRGVTATFALEQLADMLTAGVDLASAFTTLASQGRKTERVLGQRGLERLERGLPLAVIFAPYVDPITLTVLSLAEEIGSLPEAMGDYVQRDKARRNWRQQCVKALVYPVLLLFACLALAVFVRFQIQPELRDLQLQIASPQTHGSMITKFATNLPLLVVDGVVVLPLAYIGLRVLRTRFHLSFALPGDMYFRAVHSERLAYLLHVQLAAGLSVVEALESMETAGQGRGVSVHSAYMRIKILAGERFVDALFPGCHPILLQLCLTGEQTGDIAGALERTSTVLRAQLMRQLQQFTAWLEPGAMAMMGVVVAATMYSVFGPMYSTVSDLSNGSSLT</sequence>
<protein>
    <submittedName>
        <fullName evidence="9">Type II secretion system F family protein</fullName>
    </submittedName>
</protein>
<dbReference type="EMBL" id="JBHUCX010000024">
    <property type="protein sequence ID" value="MFD1675005.1"/>
    <property type="molecule type" value="Genomic_DNA"/>
</dbReference>
<evidence type="ECO:0000256" key="6">
    <source>
        <dbReference type="ARBA" id="ARBA00023136"/>
    </source>
</evidence>
<evidence type="ECO:0000259" key="8">
    <source>
        <dbReference type="Pfam" id="PF00482"/>
    </source>
</evidence>
<evidence type="ECO:0000313" key="9">
    <source>
        <dbReference type="EMBL" id="MFD1675005.1"/>
    </source>
</evidence>
<dbReference type="PANTHER" id="PTHR30012:SF0">
    <property type="entry name" value="TYPE II SECRETION SYSTEM PROTEIN F-RELATED"/>
    <property type="match status" value="1"/>
</dbReference>
<name>A0ABW4JHU3_9BACL</name>
<evidence type="ECO:0000256" key="1">
    <source>
        <dbReference type="ARBA" id="ARBA00004651"/>
    </source>
</evidence>
<reference evidence="10" key="1">
    <citation type="journal article" date="2019" name="Int. J. Syst. Evol. Microbiol.">
        <title>The Global Catalogue of Microorganisms (GCM) 10K type strain sequencing project: providing services to taxonomists for standard genome sequencing and annotation.</title>
        <authorList>
            <consortium name="The Broad Institute Genomics Platform"/>
            <consortium name="The Broad Institute Genome Sequencing Center for Infectious Disease"/>
            <person name="Wu L."/>
            <person name="Ma J."/>
        </authorList>
    </citation>
    <scope>NUCLEOTIDE SEQUENCE [LARGE SCALE GENOMIC DNA]</scope>
    <source>
        <strain evidence="10">CGMCC 1.12286</strain>
    </source>
</reference>
<evidence type="ECO:0000256" key="4">
    <source>
        <dbReference type="ARBA" id="ARBA00022692"/>
    </source>
</evidence>
<dbReference type="InterPro" id="IPR003004">
    <property type="entry name" value="GspF/PilC"/>
</dbReference>
<organism evidence="9 10">
    <name type="scientific">Alicyclobacillus fodiniaquatilis</name>
    <dbReference type="NCBI Taxonomy" id="1661150"/>
    <lineage>
        <taxon>Bacteria</taxon>
        <taxon>Bacillati</taxon>
        <taxon>Bacillota</taxon>
        <taxon>Bacilli</taxon>
        <taxon>Bacillales</taxon>
        <taxon>Alicyclobacillaceae</taxon>
        <taxon>Alicyclobacillus</taxon>
    </lineage>
</organism>
<feature type="transmembrane region" description="Helical" evidence="7">
    <location>
        <begin position="323"/>
        <end position="347"/>
    </location>
</feature>
<dbReference type="Proteomes" id="UP001597079">
    <property type="component" value="Unassembled WGS sequence"/>
</dbReference>
<evidence type="ECO:0000256" key="7">
    <source>
        <dbReference type="SAM" id="Phobius"/>
    </source>
</evidence>
<feature type="transmembrane region" description="Helical" evidence="7">
    <location>
        <begin position="184"/>
        <end position="202"/>
    </location>
</feature>
<feature type="transmembrane region" description="Helical" evidence="7">
    <location>
        <begin position="134"/>
        <end position="156"/>
    </location>
</feature>
<keyword evidence="5 7" id="KW-1133">Transmembrane helix</keyword>
<evidence type="ECO:0000256" key="2">
    <source>
        <dbReference type="ARBA" id="ARBA00005745"/>
    </source>
</evidence>
<keyword evidence="3" id="KW-1003">Cell membrane</keyword>
<gene>
    <name evidence="9" type="ORF">ACFSB2_09895</name>
</gene>
<dbReference type="Pfam" id="PF00482">
    <property type="entry name" value="T2SSF"/>
    <property type="match status" value="2"/>
</dbReference>
<keyword evidence="6 7" id="KW-0472">Membrane</keyword>
<evidence type="ECO:0000256" key="3">
    <source>
        <dbReference type="ARBA" id="ARBA00022475"/>
    </source>
</evidence>
<feature type="domain" description="Type II secretion system protein GspF" evidence="8">
    <location>
        <begin position="40"/>
        <end position="153"/>
    </location>
</feature>
<feature type="domain" description="Type II secretion system protein GspF" evidence="8">
    <location>
        <begin position="233"/>
        <end position="347"/>
    </location>
</feature>
<evidence type="ECO:0000256" key="5">
    <source>
        <dbReference type="ARBA" id="ARBA00022989"/>
    </source>
</evidence>
<keyword evidence="4 7" id="KW-0812">Transmembrane</keyword>
<dbReference type="Gene3D" id="1.20.81.30">
    <property type="entry name" value="Type II secretion system (T2SS), domain F"/>
    <property type="match status" value="2"/>
</dbReference>
<keyword evidence="10" id="KW-1185">Reference proteome</keyword>
<accession>A0ABW4JHU3</accession>